<dbReference type="InterPro" id="IPR025282">
    <property type="entry name" value="DUF4214"/>
</dbReference>
<evidence type="ECO:0000313" key="4">
    <source>
        <dbReference type="Proteomes" id="UP000732193"/>
    </source>
</evidence>
<evidence type="ECO:0000256" key="1">
    <source>
        <dbReference type="SAM" id="MobiDB-lite"/>
    </source>
</evidence>
<dbReference type="PANTHER" id="PTHR48148:SF3">
    <property type="entry name" value="KERATINOCYTE PROLINE-RICH PROTEIN"/>
    <property type="match status" value="1"/>
</dbReference>
<sequence length="1187" mass="128935">MPGKALFIGHSLVGPVMPDMFNSFMADQGFAMRADYQVINGAPLKWNWDNGHSAEGVNARDVLPSGSYDAVIVTEGIPLDDQIMWNDSQGYAKRYFDLAHNANPDTQFYLYETWHEIGASTATWQAQIAGDLSKWEGIIDHVNANAPSGAAEALLVPAGQAMANLHDAIEAGRVPGLTSIRDLFNDNIHLNETGIWFVAALQAEVIAGADAASLPQQTVSIWGTPYGGPSPAISQAMSDVIDETLAAYDRDGTDGNGSNTPPPLPAPQPEPEPEPAPTPQPEPEPEPAPQPQPQPQPTPLPQPPTNGGGAATGIPIGLGFGLSHIADYTPASPFLDVFKSSRPFFGHQSGRWGGVENEDLMAQGILDSNGWPTEIPAGVDSIATLILTEFPAEMTDAAGRYRVTWEGRGELQIGLAGYDVTYGQNEAWFSYAPDGRGLVSLDILSTDPAGNGNYIRDISVVHQQHTAAFDAGVMFNPKWIDIIEDAHSLRFMDWMNTNNSTVTSQRDMPQTQDASWAENGAPLEVMIRLANETGTDPWFTLPHLATPQYIRAFVREVHETLDAGLTPYFEFSNEVWNWQFEQARAADLEGQERFPGVGSAWVQNYAGDAVTMAEIIDEIYGVNNPNVIKVITTQTGWLGLEDAILDAPDWVAENPAARAAPSTYFDAYAITGYFDGGLGRGEKGNMVLAWLDESQTLAEENATALGLTGQSREDYLAEHRYDLATERAILELRDGSVSGDPQGSLADLAQLFAYHKDQADAAGLELVMYEGGTHIVGVGEWQGNATLTDFFSHLNYTAGMGSIYQELLQTWVDAGGTLFNAYTAVDRATVHGSWGHLRHLDDENPRMTAVQDFLQAFAKGERASQDYLPIRPDLQTPETLIGDDSDNTLNGTETVDEIFGLSGDDNLRGGAGDDMLDGGSGWDSAHFSGGQENYTLALTATGIEIEDRRVGGDGTDQLMNIEQLHFTDPSQNNRVTRFDLSEFTGTQNLSTTEMESFIELYIAYFNRAPDAVGLNFWGTAFANGTSLQQIAALFIDQQETRQTYPDSMSIDDFATAVYSNVLGRRADQDGFDFWTQALETGAVARDQFILAILEGAKTPPLGQMSNSFLAQQTADRQYLADKTDIGAYFSVHRGMSDVSNAQSAMSLFDGTASSFDRSIGLVDDLARDGTGEFLMPLVGVLEEPAWW</sequence>
<proteinExistence type="predicted"/>
<dbReference type="EMBL" id="JAFBRM010000001">
    <property type="protein sequence ID" value="MBM1713265.1"/>
    <property type="molecule type" value="Genomic_DNA"/>
</dbReference>
<name>A0AAE3B679_9RHOB</name>
<comment type="caution">
    <text evidence="3">The sequence shown here is derived from an EMBL/GenBank/DDBJ whole genome shotgun (WGS) entry which is preliminary data.</text>
</comment>
<dbReference type="Gene3D" id="3.40.50.1110">
    <property type="entry name" value="SGNH hydrolase"/>
    <property type="match status" value="1"/>
</dbReference>
<gene>
    <name evidence="3" type="ORF">JQV55_06815</name>
</gene>
<feature type="region of interest" description="Disordered" evidence="1">
    <location>
        <begin position="248"/>
        <end position="312"/>
    </location>
</feature>
<dbReference type="PROSITE" id="PS00330">
    <property type="entry name" value="HEMOLYSIN_CALCIUM"/>
    <property type="match status" value="2"/>
</dbReference>
<organism evidence="3 4">
    <name type="scientific">Sulfitobacter geojensis</name>
    <dbReference type="NCBI Taxonomy" id="1342299"/>
    <lineage>
        <taxon>Bacteria</taxon>
        <taxon>Pseudomonadati</taxon>
        <taxon>Pseudomonadota</taxon>
        <taxon>Alphaproteobacteria</taxon>
        <taxon>Rhodobacterales</taxon>
        <taxon>Roseobacteraceae</taxon>
        <taxon>Sulfitobacter</taxon>
    </lineage>
</organism>
<dbReference type="Gene3D" id="1.10.3130.20">
    <property type="entry name" value="Phycobilisome linker domain"/>
    <property type="match status" value="1"/>
</dbReference>
<protein>
    <submittedName>
        <fullName evidence="3">DUF4214 domain-containing protein</fullName>
    </submittedName>
</protein>
<dbReference type="GO" id="GO:0016788">
    <property type="term" value="F:hydrolase activity, acting on ester bonds"/>
    <property type="evidence" value="ECO:0007669"/>
    <property type="project" value="UniProtKB-ARBA"/>
</dbReference>
<feature type="domain" description="DUF4214" evidence="2">
    <location>
        <begin position="1033"/>
        <end position="1094"/>
    </location>
</feature>
<dbReference type="AlphaFoldDB" id="A0AAE3B679"/>
<evidence type="ECO:0000313" key="3">
    <source>
        <dbReference type="EMBL" id="MBM1713265.1"/>
    </source>
</evidence>
<dbReference type="Proteomes" id="UP000732193">
    <property type="component" value="Unassembled WGS sequence"/>
</dbReference>
<dbReference type="InterPro" id="IPR038255">
    <property type="entry name" value="PBS_linker_sf"/>
</dbReference>
<dbReference type="Pfam" id="PF13946">
    <property type="entry name" value="DUF4214"/>
    <property type="match status" value="1"/>
</dbReference>
<dbReference type="RefSeq" id="WP_203241662.1">
    <property type="nucleotide sequence ID" value="NZ_JAFBRH010000001.1"/>
</dbReference>
<dbReference type="PANTHER" id="PTHR48148">
    <property type="entry name" value="KERATINOCYTE PROLINE-RICH PROTEIN"/>
    <property type="match status" value="1"/>
</dbReference>
<evidence type="ECO:0000259" key="2">
    <source>
        <dbReference type="Pfam" id="PF13946"/>
    </source>
</evidence>
<feature type="compositionally biased region" description="Pro residues" evidence="1">
    <location>
        <begin position="260"/>
        <end position="304"/>
    </location>
</feature>
<dbReference type="InterPro" id="IPR036514">
    <property type="entry name" value="SGNH_hydro_sf"/>
</dbReference>
<accession>A0AAE3B679</accession>
<dbReference type="SUPFAM" id="SSF51120">
    <property type="entry name" value="beta-Roll"/>
    <property type="match status" value="1"/>
</dbReference>
<dbReference type="Gene3D" id="3.20.20.80">
    <property type="entry name" value="Glycosidases"/>
    <property type="match status" value="1"/>
</dbReference>
<dbReference type="InterPro" id="IPR011049">
    <property type="entry name" value="Serralysin-like_metalloprot_C"/>
</dbReference>
<reference evidence="3 4" key="1">
    <citation type="submission" date="2021-01" db="EMBL/GenBank/DDBJ databases">
        <title>Diatom-associated Roseobacters Show Island Model of Population Structure.</title>
        <authorList>
            <person name="Qu L."/>
            <person name="Feng X."/>
            <person name="Chen Y."/>
            <person name="Li L."/>
            <person name="Wang X."/>
            <person name="Hu Z."/>
            <person name="Wang H."/>
            <person name="Luo H."/>
        </authorList>
    </citation>
    <scope>NUCLEOTIDE SEQUENCE [LARGE SCALE GENOMIC DNA]</scope>
    <source>
        <strain evidence="3 4">TR60-84</strain>
    </source>
</reference>
<keyword evidence="4" id="KW-1185">Reference proteome</keyword>
<dbReference type="InterPro" id="IPR018511">
    <property type="entry name" value="Hemolysin-typ_Ca-bd_CS"/>
</dbReference>